<gene>
    <name evidence="2" type="ORF">CXR34_08420</name>
</gene>
<feature type="region of interest" description="Disordered" evidence="1">
    <location>
        <begin position="1"/>
        <end position="32"/>
    </location>
</feature>
<dbReference type="EMBL" id="CP025299">
    <property type="protein sequence ID" value="AUG29486.1"/>
    <property type="molecule type" value="Genomic_DNA"/>
</dbReference>
<protein>
    <submittedName>
        <fullName evidence="2">Uncharacterized protein</fullName>
    </submittedName>
</protein>
<name>A0A2K9DQI1_9MICO</name>
<sequence>MGMTSDCGFNEADHPRYPHGQFAPKRNDAPTAQLAAPPPPLVEIFSAFLDEHGDGYSIQSGPKGFRWAWTEMDDIETSEWFATEGEAIIAAADDWKANGTSSPSMWAHDLQKAADAERAEHDRAEVAERRAIAARLRRTGRGTPARSGGSIAKEAAALVRDARLVGEGAVDDLKGYAGAVFD</sequence>
<dbReference type="Proteomes" id="UP000233276">
    <property type="component" value="Chromosome"/>
</dbReference>
<reference evidence="2 3" key="1">
    <citation type="submission" date="2017-12" db="EMBL/GenBank/DDBJ databases">
        <title>Isolation and characterization of estrogens degradatiion strain Microbacterium hominis SJTG1.</title>
        <authorList>
            <person name="Xiong W."/>
            <person name="Yin C."/>
            <person name="Zheng D."/>
            <person name="Liang R."/>
        </authorList>
    </citation>
    <scope>NUCLEOTIDE SEQUENCE [LARGE SCALE GENOMIC DNA]</scope>
    <source>
        <strain evidence="2 3">SJTG1</strain>
    </source>
</reference>
<dbReference type="AlphaFoldDB" id="A0A2K9DQI1"/>
<evidence type="ECO:0000256" key="1">
    <source>
        <dbReference type="SAM" id="MobiDB-lite"/>
    </source>
</evidence>
<proteinExistence type="predicted"/>
<evidence type="ECO:0000313" key="3">
    <source>
        <dbReference type="Proteomes" id="UP000233276"/>
    </source>
</evidence>
<organism evidence="2 3">
    <name type="scientific">Microbacterium hominis</name>
    <dbReference type="NCBI Taxonomy" id="162426"/>
    <lineage>
        <taxon>Bacteria</taxon>
        <taxon>Bacillati</taxon>
        <taxon>Actinomycetota</taxon>
        <taxon>Actinomycetes</taxon>
        <taxon>Micrococcales</taxon>
        <taxon>Microbacteriaceae</taxon>
        <taxon>Microbacterium</taxon>
    </lineage>
</organism>
<evidence type="ECO:0000313" key="2">
    <source>
        <dbReference type="EMBL" id="AUG29486.1"/>
    </source>
</evidence>
<accession>A0A2K9DQI1</accession>
<dbReference type="KEGG" id="mhos:CXR34_08420"/>